<dbReference type="STRING" id="213810.RUM_15550"/>
<keyword evidence="5" id="KW-1185">Reference proteome</keyword>
<reference evidence="4" key="2">
    <citation type="submission" date="2010-03" db="EMBL/GenBank/DDBJ databases">
        <authorList>
            <person name="Pajon A."/>
        </authorList>
    </citation>
    <scope>NUCLEOTIDE SEQUENCE</scope>
    <source>
        <strain evidence="4">Type strain: 18P13</strain>
    </source>
</reference>
<dbReference type="PIRSF" id="PIRSF006305">
    <property type="entry name" value="Maf"/>
    <property type="match status" value="1"/>
</dbReference>
<feature type="site" description="Important for substrate specificity" evidence="3">
    <location>
        <position position="12"/>
    </location>
</feature>
<protein>
    <recommendedName>
        <fullName evidence="3">dTTP/UTP pyrophosphatase</fullName>
        <shortName evidence="3">dTTPase/UTPase</shortName>
        <ecNumber evidence="3">3.6.1.9</ecNumber>
    </recommendedName>
    <alternativeName>
        <fullName evidence="3">Nucleoside triphosphate pyrophosphatase</fullName>
    </alternativeName>
    <alternativeName>
        <fullName evidence="3">Nucleotide pyrophosphatase</fullName>
        <shortName evidence="3">Nucleotide PPase</shortName>
    </alternativeName>
</protein>
<comment type="subcellular location">
    <subcellularLocation>
        <location evidence="3">Cytoplasm</location>
    </subcellularLocation>
</comment>
<dbReference type="PATRIC" id="fig|213810.4.peg.1454"/>
<comment type="similarity">
    <text evidence="3">Belongs to the Maf family. YhdE subfamily.</text>
</comment>
<accession>D4LDF1</accession>
<dbReference type="GO" id="GO:0009117">
    <property type="term" value="P:nucleotide metabolic process"/>
    <property type="evidence" value="ECO:0007669"/>
    <property type="project" value="UniProtKB-KW"/>
</dbReference>
<evidence type="ECO:0000313" key="4">
    <source>
        <dbReference type="EMBL" id="CBL17646.1"/>
    </source>
</evidence>
<comment type="function">
    <text evidence="3">Nucleoside triphosphate pyrophosphatase that hydrolyzes dTTP and UTP. May have a dual role in cell division arrest and in preventing the incorporation of modified nucleotides into cellular nucleic acids.</text>
</comment>
<comment type="catalytic activity">
    <reaction evidence="3">
        <text>UTP + H2O = UMP + diphosphate + H(+)</text>
        <dbReference type="Rhea" id="RHEA:29395"/>
        <dbReference type="ChEBI" id="CHEBI:15377"/>
        <dbReference type="ChEBI" id="CHEBI:15378"/>
        <dbReference type="ChEBI" id="CHEBI:33019"/>
        <dbReference type="ChEBI" id="CHEBI:46398"/>
        <dbReference type="ChEBI" id="CHEBI:57865"/>
        <dbReference type="EC" id="3.6.1.9"/>
    </reaction>
</comment>
<dbReference type="Gene3D" id="3.90.950.10">
    <property type="match status" value="1"/>
</dbReference>
<comment type="catalytic activity">
    <reaction evidence="3">
        <text>dTTP + H2O = dTMP + diphosphate + H(+)</text>
        <dbReference type="Rhea" id="RHEA:28534"/>
        <dbReference type="ChEBI" id="CHEBI:15377"/>
        <dbReference type="ChEBI" id="CHEBI:15378"/>
        <dbReference type="ChEBI" id="CHEBI:33019"/>
        <dbReference type="ChEBI" id="CHEBI:37568"/>
        <dbReference type="ChEBI" id="CHEBI:63528"/>
        <dbReference type="EC" id="3.6.1.9"/>
    </reaction>
</comment>
<dbReference type="BioCyc" id="RCHA213810:RUM_RS07570-MONOMER"/>
<dbReference type="Pfam" id="PF02545">
    <property type="entry name" value="Maf"/>
    <property type="match status" value="1"/>
</dbReference>
<dbReference type="CDD" id="cd00555">
    <property type="entry name" value="Maf"/>
    <property type="match status" value="1"/>
</dbReference>
<organism evidence="4 5">
    <name type="scientific">Ruminococcus champanellensis (strain DSM 18848 / JCM 17042 / KCTC 15320 / 18P13)</name>
    <dbReference type="NCBI Taxonomy" id="213810"/>
    <lineage>
        <taxon>Bacteria</taxon>
        <taxon>Bacillati</taxon>
        <taxon>Bacillota</taxon>
        <taxon>Clostridia</taxon>
        <taxon>Eubacteriales</taxon>
        <taxon>Oscillospiraceae</taxon>
        <taxon>Ruminococcus</taxon>
    </lineage>
</organism>
<proteinExistence type="inferred from homology"/>
<feature type="active site" description="Proton acceptor" evidence="3">
    <location>
        <position position="69"/>
    </location>
</feature>
<dbReference type="NCBIfam" id="TIGR00172">
    <property type="entry name" value="maf"/>
    <property type="match status" value="1"/>
</dbReference>
<dbReference type="OrthoDB" id="9807767at2"/>
<dbReference type="PANTHER" id="PTHR43213:SF5">
    <property type="entry name" value="BIFUNCTIONAL DTTP_UTP PYROPHOSPHATASE_METHYLTRANSFERASE PROTEIN-RELATED"/>
    <property type="match status" value="1"/>
</dbReference>
<dbReference type="GO" id="GO:0036221">
    <property type="term" value="F:UTP diphosphatase activity"/>
    <property type="evidence" value="ECO:0007669"/>
    <property type="project" value="RHEA"/>
</dbReference>
<dbReference type="AlphaFoldDB" id="D4LDF1"/>
<dbReference type="HAMAP" id="MF_00528">
    <property type="entry name" value="Maf"/>
    <property type="match status" value="1"/>
</dbReference>
<evidence type="ECO:0000256" key="1">
    <source>
        <dbReference type="ARBA" id="ARBA00001968"/>
    </source>
</evidence>
<keyword evidence="3" id="KW-0963">Cytoplasm</keyword>
<dbReference type="KEGG" id="rch:RUM_15550"/>
<gene>
    <name evidence="4" type="ordered locus">RUM_15550</name>
</gene>
<dbReference type="HOGENOM" id="CLU_040416_2_1_9"/>
<dbReference type="GO" id="GO:0036218">
    <property type="term" value="F:dTTP diphosphatase activity"/>
    <property type="evidence" value="ECO:0007669"/>
    <property type="project" value="RHEA"/>
</dbReference>
<sequence length="191" mass="20779">MKQVILASASPRRQSLLKLVVPDFSVYPADIDEQLPVGIQACDAAEHLAKQKAAAIAADYPDSIVIGCDTVVVIGDQILGKPTDPEDCRRMMHLLSGKTHQVYTGVALQQGDRRRSFTVCTDVRFYALSDGEIDRYIATGEPFDKAGGYGIQGLGALLIEEICGDYYNVVGLPISRLLRELADFSEWSGSV</sequence>
<dbReference type="EC" id="3.6.1.9" evidence="3"/>
<dbReference type="SUPFAM" id="SSF52972">
    <property type="entry name" value="ITPase-like"/>
    <property type="match status" value="1"/>
</dbReference>
<comment type="caution">
    <text evidence="3">Lacks conserved residue(s) required for the propagation of feature annotation.</text>
</comment>
<dbReference type="Proteomes" id="UP000007054">
    <property type="component" value="Chromosome"/>
</dbReference>
<reference evidence="4" key="1">
    <citation type="submission" date="2010-03" db="EMBL/GenBank/DDBJ databases">
        <title>The genome sequence of Ruminococcus sp. 18P13.</title>
        <authorList>
            <consortium name="metaHIT consortium -- http://www.metahit.eu/"/>
            <person name="Pajon A."/>
            <person name="Turner K."/>
            <person name="Parkhill J."/>
            <person name="Bernalier A."/>
        </authorList>
    </citation>
    <scope>NUCLEOTIDE SEQUENCE [LARGE SCALE GENOMIC DNA]</scope>
    <source>
        <strain evidence="4">Type strain: 18P13</strain>
    </source>
</reference>
<dbReference type="GeneID" id="83156271"/>
<dbReference type="EMBL" id="FP929052">
    <property type="protein sequence ID" value="CBL17646.1"/>
    <property type="molecule type" value="Genomic_DNA"/>
</dbReference>
<feature type="site" description="Important for substrate specificity" evidence="3">
    <location>
        <position position="70"/>
    </location>
</feature>
<dbReference type="GO" id="GO:0005737">
    <property type="term" value="C:cytoplasm"/>
    <property type="evidence" value="ECO:0007669"/>
    <property type="project" value="UniProtKB-SubCell"/>
</dbReference>
<dbReference type="PANTHER" id="PTHR43213">
    <property type="entry name" value="BIFUNCTIONAL DTTP/UTP PYROPHOSPHATASE/METHYLTRANSFERASE PROTEIN-RELATED"/>
    <property type="match status" value="1"/>
</dbReference>
<evidence type="ECO:0000313" key="5">
    <source>
        <dbReference type="Proteomes" id="UP000007054"/>
    </source>
</evidence>
<feature type="site" description="Important for substrate specificity" evidence="3">
    <location>
        <position position="152"/>
    </location>
</feature>
<dbReference type="InterPro" id="IPR029001">
    <property type="entry name" value="ITPase-like_fam"/>
</dbReference>
<dbReference type="InterPro" id="IPR003697">
    <property type="entry name" value="Maf-like"/>
</dbReference>
<comment type="cofactor">
    <cofactor evidence="1 3">
        <name>a divalent metal cation</name>
        <dbReference type="ChEBI" id="CHEBI:60240"/>
    </cofactor>
</comment>
<evidence type="ECO:0000256" key="3">
    <source>
        <dbReference type="HAMAP-Rule" id="MF_00528"/>
    </source>
</evidence>
<keyword evidence="2 3" id="KW-0378">Hydrolase</keyword>
<evidence type="ECO:0000256" key="2">
    <source>
        <dbReference type="ARBA" id="ARBA00022801"/>
    </source>
</evidence>
<name>D4LDF1_RUMC1</name>
<dbReference type="RefSeq" id="WP_015558552.1">
    <property type="nucleotide sequence ID" value="NC_021039.1"/>
</dbReference>
<keyword evidence="3" id="KW-0546">Nucleotide metabolism</keyword>